<dbReference type="PANTHER" id="PTHR43008:SF7">
    <property type="entry name" value="SHORT CHAIN DEHYDROGENASE_REDUCTASE (AFU_ORTHOLOGUE AFUA_2G00830)"/>
    <property type="match status" value="1"/>
</dbReference>
<dbReference type="Proteomes" id="UP000648722">
    <property type="component" value="Unassembled WGS sequence"/>
</dbReference>
<protein>
    <submittedName>
        <fullName evidence="4">Dehydrogenase</fullName>
    </submittedName>
</protein>
<evidence type="ECO:0000256" key="2">
    <source>
        <dbReference type="ARBA" id="ARBA00023002"/>
    </source>
</evidence>
<gene>
    <name evidence="4" type="ORF">GCM10007420_10190</name>
</gene>
<keyword evidence="5" id="KW-1185">Reference proteome</keyword>
<sequence length="263" mass="27235">MDLSGKTAIVTGGASGIGLAVAKALHARGARIAIADLNATAASDAGKALGGVGEAVNVGDEAALVRFINKVERTLGPVDVYISNAGLGVTDGPGWGAGDAPNAAWNLCWQVNVMGSVFAARHLARKIAARQGHFVITASAAGLLAQIGDAPYSATKAAAVSFAECLAITHGDEGLNVHCLCPEGVRTPLVEGIEGGAQGLGGYLEAEEVAQILLKAMEDRRFLVMTHENTPGYVATKGQDRDRWVGGMRKLRRMLIEKLGRPM</sequence>
<dbReference type="PROSITE" id="PS00061">
    <property type="entry name" value="ADH_SHORT"/>
    <property type="match status" value="1"/>
</dbReference>
<evidence type="ECO:0000313" key="5">
    <source>
        <dbReference type="Proteomes" id="UP000648722"/>
    </source>
</evidence>
<dbReference type="Gene3D" id="3.40.50.720">
    <property type="entry name" value="NAD(P)-binding Rossmann-like Domain"/>
    <property type="match status" value="1"/>
</dbReference>
<reference evidence="5" key="1">
    <citation type="journal article" date="2019" name="Int. J. Syst. Evol. Microbiol.">
        <title>The Global Catalogue of Microorganisms (GCM) 10K type strain sequencing project: providing services to taxonomists for standard genome sequencing and annotation.</title>
        <authorList>
            <consortium name="The Broad Institute Genomics Platform"/>
            <consortium name="The Broad Institute Genome Sequencing Center for Infectious Disease"/>
            <person name="Wu L."/>
            <person name="Ma J."/>
        </authorList>
    </citation>
    <scope>NUCLEOTIDE SEQUENCE [LARGE SCALE GENOMIC DNA]</scope>
    <source>
        <strain evidence="5">CGMCC 1.12766</strain>
    </source>
</reference>
<dbReference type="PANTHER" id="PTHR43008">
    <property type="entry name" value="BENZIL REDUCTASE"/>
    <property type="match status" value="1"/>
</dbReference>
<dbReference type="PRINTS" id="PR00080">
    <property type="entry name" value="SDRFAMILY"/>
</dbReference>
<dbReference type="PRINTS" id="PR00081">
    <property type="entry name" value="GDHRDH"/>
</dbReference>
<dbReference type="InterPro" id="IPR036291">
    <property type="entry name" value="NAD(P)-bd_dom_sf"/>
</dbReference>
<dbReference type="Pfam" id="PF00106">
    <property type="entry name" value="adh_short"/>
    <property type="match status" value="1"/>
</dbReference>
<name>A0ABQ1XKY0_9PROT</name>
<comment type="similarity">
    <text evidence="1 3">Belongs to the short-chain dehydrogenases/reductases (SDR) family.</text>
</comment>
<dbReference type="SUPFAM" id="SSF51735">
    <property type="entry name" value="NAD(P)-binding Rossmann-fold domains"/>
    <property type="match status" value="1"/>
</dbReference>
<evidence type="ECO:0000256" key="3">
    <source>
        <dbReference type="RuleBase" id="RU000363"/>
    </source>
</evidence>
<dbReference type="EMBL" id="BMFS01000003">
    <property type="protein sequence ID" value="GGG96476.1"/>
    <property type="molecule type" value="Genomic_DNA"/>
</dbReference>
<dbReference type="CDD" id="cd05233">
    <property type="entry name" value="SDR_c"/>
    <property type="match status" value="1"/>
</dbReference>
<organism evidence="4 5">
    <name type="scientific">Glycocaulis albus</name>
    <dbReference type="NCBI Taxonomy" id="1382801"/>
    <lineage>
        <taxon>Bacteria</taxon>
        <taxon>Pseudomonadati</taxon>
        <taxon>Pseudomonadota</taxon>
        <taxon>Alphaproteobacteria</taxon>
        <taxon>Maricaulales</taxon>
        <taxon>Maricaulaceae</taxon>
        <taxon>Glycocaulis</taxon>
    </lineage>
</organism>
<comment type="caution">
    <text evidence="4">The sequence shown here is derived from an EMBL/GenBank/DDBJ whole genome shotgun (WGS) entry which is preliminary data.</text>
</comment>
<proteinExistence type="inferred from homology"/>
<evidence type="ECO:0000313" key="4">
    <source>
        <dbReference type="EMBL" id="GGG96476.1"/>
    </source>
</evidence>
<evidence type="ECO:0000256" key="1">
    <source>
        <dbReference type="ARBA" id="ARBA00006484"/>
    </source>
</evidence>
<dbReference type="InterPro" id="IPR002347">
    <property type="entry name" value="SDR_fam"/>
</dbReference>
<dbReference type="RefSeq" id="WP_188451473.1">
    <property type="nucleotide sequence ID" value="NZ_BMFS01000003.1"/>
</dbReference>
<dbReference type="InterPro" id="IPR020904">
    <property type="entry name" value="Sc_DH/Rdtase_CS"/>
</dbReference>
<accession>A0ABQ1XKY0</accession>
<keyword evidence="2" id="KW-0560">Oxidoreductase</keyword>